<dbReference type="GO" id="GO:0008168">
    <property type="term" value="F:methyltransferase activity"/>
    <property type="evidence" value="ECO:0007669"/>
    <property type="project" value="UniProtKB-KW"/>
</dbReference>
<proteinExistence type="predicted"/>
<comment type="caution">
    <text evidence="1">The sequence shown here is derived from an EMBL/GenBank/DDBJ whole genome shotgun (WGS) entry which is preliminary data.</text>
</comment>
<keyword evidence="1" id="KW-0489">Methyltransferase</keyword>
<dbReference type="Gene3D" id="3.40.50.150">
    <property type="entry name" value="Vaccinia Virus protein VP39"/>
    <property type="match status" value="1"/>
</dbReference>
<name>A0A438M8W9_9ACTN</name>
<reference evidence="1 2" key="1">
    <citation type="submission" date="2019-01" db="EMBL/GenBank/DDBJ databases">
        <title>Sequencing the genomes of 1000 actinobacteria strains.</title>
        <authorList>
            <person name="Klenk H.-P."/>
        </authorList>
    </citation>
    <scope>NUCLEOTIDE SEQUENCE [LARGE SCALE GENOMIC DNA]</scope>
    <source>
        <strain evidence="1 2">DSM 43925</strain>
    </source>
</reference>
<evidence type="ECO:0000313" key="2">
    <source>
        <dbReference type="Proteomes" id="UP000284824"/>
    </source>
</evidence>
<dbReference type="SUPFAM" id="SSF53335">
    <property type="entry name" value="S-adenosyl-L-methionine-dependent methyltransferases"/>
    <property type="match status" value="1"/>
</dbReference>
<keyword evidence="2" id="KW-1185">Reference proteome</keyword>
<dbReference type="Pfam" id="PF04672">
    <property type="entry name" value="Methyltransf_19"/>
    <property type="match status" value="1"/>
</dbReference>
<evidence type="ECO:0000313" key="1">
    <source>
        <dbReference type="EMBL" id="RVX42162.1"/>
    </source>
</evidence>
<organism evidence="1 2">
    <name type="scientific">Nonomuraea polychroma</name>
    <dbReference type="NCBI Taxonomy" id="46176"/>
    <lineage>
        <taxon>Bacteria</taxon>
        <taxon>Bacillati</taxon>
        <taxon>Actinomycetota</taxon>
        <taxon>Actinomycetes</taxon>
        <taxon>Streptosporangiales</taxon>
        <taxon>Streptosporangiaceae</taxon>
        <taxon>Nonomuraea</taxon>
    </lineage>
</organism>
<dbReference type="RefSeq" id="WP_127934284.1">
    <property type="nucleotide sequence ID" value="NZ_SAUN01000001.1"/>
</dbReference>
<dbReference type="EMBL" id="SAUN01000001">
    <property type="protein sequence ID" value="RVX42162.1"/>
    <property type="molecule type" value="Genomic_DNA"/>
</dbReference>
<dbReference type="Proteomes" id="UP000284824">
    <property type="component" value="Unassembled WGS sequence"/>
</dbReference>
<dbReference type="PIRSF" id="PIRSF017393">
    <property type="entry name" value="MTase_SAV2177"/>
    <property type="match status" value="1"/>
</dbReference>
<gene>
    <name evidence="1" type="ORF">EDD27_4782</name>
</gene>
<keyword evidence="1" id="KW-0808">Transferase</keyword>
<accession>A0A438M8W9</accession>
<dbReference type="OrthoDB" id="4073278at2"/>
<dbReference type="InterPro" id="IPR006764">
    <property type="entry name" value="SAM_dep_MeTrfase_SAV2177_type"/>
</dbReference>
<protein>
    <submittedName>
        <fullName evidence="1">S-adenosyl methyltransferase</fullName>
    </submittedName>
</protein>
<sequence>MPESEQETAPPGIDTTKPSVSRVYDYMLGGKDNYAVDRHVAEMALKIAPDAPEAAKANREFLRRTVRYLVGEAGIRQFLDIGSGLPTQGNVHEIAQSVAPGTRVVYVDHDPIVLVHGQALLAADATTTVIEADAREPEKILGDPQTRALIDFSRPVGLLLFGLLHHLSDEEDPGGVLSRFVAPLVPGSHVVISHFHNPGEAHPEVSKQAYGAEKVFNEHLGTGRWRTRDELLAYFDGLELVEPGLVPLPEWRPEEGDAATPGITYHTFLGAVARKP</sequence>
<dbReference type="GO" id="GO:0032259">
    <property type="term" value="P:methylation"/>
    <property type="evidence" value="ECO:0007669"/>
    <property type="project" value="UniProtKB-KW"/>
</dbReference>
<dbReference type="InterPro" id="IPR029063">
    <property type="entry name" value="SAM-dependent_MTases_sf"/>
</dbReference>
<dbReference type="AlphaFoldDB" id="A0A438M8W9"/>